<dbReference type="InterPro" id="IPR050340">
    <property type="entry name" value="Cytosolic_Fe-S_CAF"/>
</dbReference>
<dbReference type="InterPro" id="IPR003149">
    <property type="entry name" value="Fe_hydrogenase_ssu"/>
</dbReference>
<dbReference type="SUPFAM" id="SSF53920">
    <property type="entry name" value="Fe-only hydrogenase"/>
    <property type="match status" value="1"/>
</dbReference>
<evidence type="ECO:0000313" key="2">
    <source>
        <dbReference type="EMBL" id="ETR66813.1"/>
    </source>
</evidence>
<dbReference type="InterPro" id="IPR036991">
    <property type="entry name" value="Fe_hydrogenase_ssu_sf"/>
</dbReference>
<dbReference type="Pfam" id="PF02256">
    <property type="entry name" value="Fe_hyd_SSU"/>
    <property type="match status" value="1"/>
</dbReference>
<proteinExistence type="predicted"/>
<feature type="domain" description="Iron hydrogenase small subunit" evidence="1">
    <location>
        <begin position="263"/>
        <end position="322"/>
    </location>
</feature>
<gene>
    <name evidence="2" type="ORF">OMM_12311</name>
</gene>
<dbReference type="Pfam" id="PF02906">
    <property type="entry name" value="Fe_hyd_lg_C"/>
    <property type="match status" value="1"/>
</dbReference>
<dbReference type="PANTHER" id="PTHR11615">
    <property type="entry name" value="NITRATE, FORMATE, IRON DEHYDROGENASE"/>
    <property type="match status" value="1"/>
</dbReference>
<dbReference type="Gene3D" id="4.10.260.20">
    <property type="entry name" value="Iron hydrogenase, small subunit"/>
    <property type="match status" value="1"/>
</dbReference>
<evidence type="ECO:0000313" key="3">
    <source>
        <dbReference type="Proteomes" id="UP000189670"/>
    </source>
</evidence>
<name>A0A1V1NW74_9BACT</name>
<dbReference type="InterPro" id="IPR004108">
    <property type="entry name" value="Fe_hydrogenase_lsu_C"/>
</dbReference>
<protein>
    <submittedName>
        <fullName evidence="2">NADH-quinone oxidoreductase subunit G</fullName>
    </submittedName>
</protein>
<dbReference type="AlphaFoldDB" id="A0A1V1NW74"/>
<sequence>MKRLGFKAVFDTNFAADLTIMEEATELVKRFGQQPESLPLVTSCCPAWVNYLEKFFPDLIAHFSTAKSPHEMMGVLSKTYFAQKHNIDPAKIFMVSIMPCTAKKYEITRTDEMFASGYQDVDVVLTTRELVRMAKSSGIDFDALKGMEADSILGQYTGAGTIFGATGGVMEAALRTAHQLITKEDLKALELTAVRGMAGVKEAVIDIKGTKLKVAIAHGLGRVKEVLLKVRQAKSNKEKPPWDFIEVMACRGGCVGGGGQPYGVTDTVRKQRSEGLYQDDSKAKQRCSHHNPEIKTLYAEFLEYPNSKKAHQLLHTKYKSLPLYRK</sequence>
<dbReference type="SMART" id="SM00902">
    <property type="entry name" value="Fe_hyd_SSU"/>
    <property type="match status" value="1"/>
</dbReference>
<dbReference type="EMBL" id="ATBP01001733">
    <property type="protein sequence ID" value="ETR66813.1"/>
    <property type="molecule type" value="Genomic_DNA"/>
</dbReference>
<comment type="caution">
    <text evidence="2">The sequence shown here is derived from an EMBL/GenBank/DDBJ whole genome shotgun (WGS) entry which is preliminary data.</text>
</comment>
<organism evidence="2 3">
    <name type="scientific">Candidatus Magnetoglobus multicellularis str. Araruama</name>
    <dbReference type="NCBI Taxonomy" id="890399"/>
    <lineage>
        <taxon>Bacteria</taxon>
        <taxon>Pseudomonadati</taxon>
        <taxon>Thermodesulfobacteriota</taxon>
        <taxon>Desulfobacteria</taxon>
        <taxon>Desulfobacterales</taxon>
        <taxon>Desulfobacteraceae</taxon>
        <taxon>Candidatus Magnetoglobus</taxon>
    </lineage>
</organism>
<evidence type="ECO:0000259" key="1">
    <source>
        <dbReference type="SMART" id="SM00902"/>
    </source>
</evidence>
<reference evidence="3" key="1">
    <citation type="submission" date="2012-11" db="EMBL/GenBank/DDBJ databases">
        <authorList>
            <person name="Lucero-Rivera Y.E."/>
            <person name="Tovar-Ramirez D."/>
        </authorList>
    </citation>
    <scope>NUCLEOTIDE SEQUENCE [LARGE SCALE GENOMIC DNA]</scope>
    <source>
        <strain evidence="3">Araruama</strain>
    </source>
</reference>
<accession>A0A1V1NW74</accession>
<dbReference type="Gene3D" id="3.40.50.1780">
    <property type="match status" value="2"/>
</dbReference>
<dbReference type="InterPro" id="IPR009016">
    <property type="entry name" value="Fe_hydrogenase"/>
</dbReference>
<dbReference type="Proteomes" id="UP000189670">
    <property type="component" value="Unassembled WGS sequence"/>
</dbReference>